<dbReference type="EMBL" id="SNWM01000002">
    <property type="protein sequence ID" value="TDO22968.1"/>
    <property type="molecule type" value="Genomic_DNA"/>
</dbReference>
<keyword evidence="3" id="KW-1185">Reference proteome</keyword>
<keyword evidence="1" id="KW-1133">Transmembrane helix</keyword>
<keyword evidence="1" id="KW-0472">Membrane</keyword>
<dbReference type="Proteomes" id="UP000295499">
    <property type="component" value="Unassembled WGS sequence"/>
</dbReference>
<accession>A0A4V3C3Q8</accession>
<protein>
    <submittedName>
        <fullName evidence="2">Uncharacterized protein</fullName>
    </submittedName>
</protein>
<proteinExistence type="predicted"/>
<gene>
    <name evidence="2" type="ORF">CLV32_1953</name>
</gene>
<name>A0A4V3C3Q8_9SPHI</name>
<evidence type="ECO:0000313" key="3">
    <source>
        <dbReference type="Proteomes" id="UP000295499"/>
    </source>
</evidence>
<organism evidence="2 3">
    <name type="scientific">Pedobacter duraquae</name>
    <dbReference type="NCBI Taxonomy" id="425511"/>
    <lineage>
        <taxon>Bacteria</taxon>
        <taxon>Pseudomonadati</taxon>
        <taxon>Bacteroidota</taxon>
        <taxon>Sphingobacteriia</taxon>
        <taxon>Sphingobacteriales</taxon>
        <taxon>Sphingobacteriaceae</taxon>
        <taxon>Pedobacter</taxon>
    </lineage>
</organism>
<dbReference type="AlphaFoldDB" id="A0A4V3C3Q8"/>
<keyword evidence="1" id="KW-0812">Transmembrane</keyword>
<evidence type="ECO:0000313" key="2">
    <source>
        <dbReference type="EMBL" id="TDO22968.1"/>
    </source>
</evidence>
<feature type="transmembrane region" description="Helical" evidence="1">
    <location>
        <begin position="12"/>
        <end position="33"/>
    </location>
</feature>
<evidence type="ECO:0000256" key="1">
    <source>
        <dbReference type="SAM" id="Phobius"/>
    </source>
</evidence>
<comment type="caution">
    <text evidence="2">The sequence shown here is derived from an EMBL/GenBank/DDBJ whole genome shotgun (WGS) entry which is preliminary data.</text>
</comment>
<reference evidence="2 3" key="1">
    <citation type="submission" date="2019-03" db="EMBL/GenBank/DDBJ databases">
        <title>Genomic Encyclopedia of Archaeal and Bacterial Type Strains, Phase II (KMG-II): from individual species to whole genera.</title>
        <authorList>
            <person name="Goeker M."/>
        </authorList>
    </citation>
    <scope>NUCLEOTIDE SEQUENCE [LARGE SCALE GENOMIC DNA]</scope>
    <source>
        <strain evidence="2 3">DSM 19034</strain>
    </source>
</reference>
<sequence>MQIYISLYRKCVVQSITAILGPAVSSLKMWWLAQLAFGYYPVQFRQVLLLT</sequence>